<sequence length="324" mass="38173">MKIKIEKSPIPIIWLDTLAIIELYKTKTGKSIDNRIQKLHDMIKLKVSDRKLICPLGDHEAEIEEDLKEVINNILDLTLGIRFKANEDIQQTQVFKAIKLYETNEIPVLTYKDAFYKDPLEELNNNNPFIISVVVNSTSEEISRRKQTKILNLEELQSVKENYYIDKDFHKQLEDEFMGHFSATRYVYETLMYKSSNKLPFTEREINQINNMLALPLTYWKRYKSSGLNGYFEFLKSVEYKNLPYVDINARMTADLFTSRRKFLDSGDPTDISNISALLPFCNYVLTDKDQMNRIKRQQLDKKYDTYVYSMSNIDELFNKLEAL</sequence>
<comment type="caution">
    <text evidence="1">The sequence shown here is derived from an EMBL/GenBank/DDBJ whole genome shotgun (WGS) entry which is preliminary data.</text>
</comment>
<name>A0A229UFZ4_9BACL</name>
<dbReference type="RefSeq" id="WP_094018876.1">
    <property type="nucleotide sequence ID" value="NZ_NMQW01000093.1"/>
</dbReference>
<dbReference type="EMBL" id="NMQW01000093">
    <property type="protein sequence ID" value="OXM82281.1"/>
    <property type="molecule type" value="Genomic_DNA"/>
</dbReference>
<reference evidence="1 2" key="1">
    <citation type="submission" date="2017-07" db="EMBL/GenBank/DDBJ databases">
        <title>Genome sequencing and assembly of Paenibacillus rigui.</title>
        <authorList>
            <person name="Mayilraj S."/>
        </authorList>
    </citation>
    <scope>NUCLEOTIDE SEQUENCE [LARGE SCALE GENOMIC DNA]</scope>
    <source>
        <strain evidence="1 2">JCM 16352</strain>
    </source>
</reference>
<accession>A0A229UFZ4</accession>
<proteinExistence type="predicted"/>
<dbReference type="Proteomes" id="UP000215509">
    <property type="component" value="Unassembled WGS sequence"/>
</dbReference>
<evidence type="ECO:0000313" key="1">
    <source>
        <dbReference type="EMBL" id="OXM82281.1"/>
    </source>
</evidence>
<dbReference type="AlphaFoldDB" id="A0A229UFZ4"/>
<dbReference type="OrthoDB" id="2563680at2"/>
<organism evidence="1 2">
    <name type="scientific">Paenibacillus rigui</name>
    <dbReference type="NCBI Taxonomy" id="554312"/>
    <lineage>
        <taxon>Bacteria</taxon>
        <taxon>Bacillati</taxon>
        <taxon>Bacillota</taxon>
        <taxon>Bacilli</taxon>
        <taxon>Bacillales</taxon>
        <taxon>Paenibacillaceae</taxon>
        <taxon>Paenibacillus</taxon>
    </lineage>
</organism>
<keyword evidence="2" id="KW-1185">Reference proteome</keyword>
<protein>
    <submittedName>
        <fullName evidence="1">Uncharacterized protein</fullName>
    </submittedName>
</protein>
<evidence type="ECO:0000313" key="2">
    <source>
        <dbReference type="Proteomes" id="UP000215509"/>
    </source>
</evidence>
<gene>
    <name evidence="1" type="ORF">CF651_31770</name>
</gene>